<dbReference type="Proteomes" id="UP000823775">
    <property type="component" value="Unassembled WGS sequence"/>
</dbReference>
<feature type="non-terminal residue" evidence="1">
    <location>
        <position position="1"/>
    </location>
</feature>
<accession>A0ABS8V2I7</accession>
<organism evidence="1 2">
    <name type="scientific">Datura stramonium</name>
    <name type="common">Jimsonweed</name>
    <name type="synonym">Common thornapple</name>
    <dbReference type="NCBI Taxonomy" id="4076"/>
    <lineage>
        <taxon>Eukaryota</taxon>
        <taxon>Viridiplantae</taxon>
        <taxon>Streptophyta</taxon>
        <taxon>Embryophyta</taxon>
        <taxon>Tracheophyta</taxon>
        <taxon>Spermatophyta</taxon>
        <taxon>Magnoliopsida</taxon>
        <taxon>eudicotyledons</taxon>
        <taxon>Gunneridae</taxon>
        <taxon>Pentapetalae</taxon>
        <taxon>asterids</taxon>
        <taxon>lamiids</taxon>
        <taxon>Solanales</taxon>
        <taxon>Solanaceae</taxon>
        <taxon>Solanoideae</taxon>
        <taxon>Datureae</taxon>
        <taxon>Datura</taxon>
    </lineage>
</organism>
<gene>
    <name evidence="1" type="ORF">HAX54_025800</name>
</gene>
<evidence type="ECO:0000313" key="2">
    <source>
        <dbReference type="Proteomes" id="UP000823775"/>
    </source>
</evidence>
<evidence type="ECO:0000313" key="1">
    <source>
        <dbReference type="EMBL" id="MCD9640463.1"/>
    </source>
</evidence>
<sequence>NVLDQRNADAQVRVAALSHKRSRCWIKEEEVSVSPAKLQRHFAVACHLRVTGQDQRNAGSSAGEGFEASGHYSEPAVHRRFADHDRRNSYVVLEGYKFNLDNCPDLWLGCISRVATYDSPLESLVLQIYAFTVSPCLSSNP</sequence>
<keyword evidence="2" id="KW-1185">Reference proteome</keyword>
<comment type="caution">
    <text evidence="1">The sequence shown here is derived from an EMBL/GenBank/DDBJ whole genome shotgun (WGS) entry which is preliminary data.</text>
</comment>
<reference evidence="1 2" key="1">
    <citation type="journal article" date="2021" name="BMC Genomics">
        <title>Datura genome reveals duplications of psychoactive alkaloid biosynthetic genes and high mutation rate following tissue culture.</title>
        <authorList>
            <person name="Rajewski A."/>
            <person name="Carter-House D."/>
            <person name="Stajich J."/>
            <person name="Litt A."/>
        </authorList>
    </citation>
    <scope>NUCLEOTIDE SEQUENCE [LARGE SCALE GENOMIC DNA]</scope>
    <source>
        <strain evidence="1">AR-01</strain>
    </source>
</reference>
<name>A0ABS8V2I7_DATST</name>
<dbReference type="EMBL" id="JACEIK010003130">
    <property type="protein sequence ID" value="MCD9640463.1"/>
    <property type="molecule type" value="Genomic_DNA"/>
</dbReference>
<protein>
    <submittedName>
        <fullName evidence="1">Uncharacterized protein</fullName>
    </submittedName>
</protein>
<proteinExistence type="predicted"/>